<protein>
    <submittedName>
        <fullName evidence="4">F21J9.9</fullName>
    </submittedName>
</protein>
<keyword evidence="2" id="KW-0808">Transferase</keyword>
<dbReference type="OrthoDB" id="1932220at2759"/>
<organism evidence="4 5">
    <name type="scientific">Salix purpurea</name>
    <name type="common">Purple osier willow</name>
    <dbReference type="NCBI Taxonomy" id="77065"/>
    <lineage>
        <taxon>Eukaryota</taxon>
        <taxon>Viridiplantae</taxon>
        <taxon>Streptophyta</taxon>
        <taxon>Embryophyta</taxon>
        <taxon>Tracheophyta</taxon>
        <taxon>Spermatophyta</taxon>
        <taxon>Magnoliopsida</taxon>
        <taxon>eudicotyledons</taxon>
        <taxon>Gunneridae</taxon>
        <taxon>Pentapetalae</taxon>
        <taxon>rosids</taxon>
        <taxon>fabids</taxon>
        <taxon>Malpighiales</taxon>
        <taxon>Salicaceae</taxon>
        <taxon>Saliceae</taxon>
        <taxon>Salix</taxon>
    </lineage>
</organism>
<evidence type="ECO:0000256" key="1">
    <source>
        <dbReference type="ARBA" id="ARBA00009861"/>
    </source>
</evidence>
<dbReference type="Gene3D" id="3.30.559.10">
    <property type="entry name" value="Chloramphenicol acetyltransferase-like domain"/>
    <property type="match status" value="1"/>
</dbReference>
<dbReference type="AlphaFoldDB" id="A0A9Q0U959"/>
<dbReference type="EMBL" id="JAPFFK010000013">
    <property type="protein sequence ID" value="KAJ6725746.1"/>
    <property type="molecule type" value="Genomic_DNA"/>
</dbReference>
<comment type="caution">
    <text evidence="4">The sequence shown here is derived from an EMBL/GenBank/DDBJ whole genome shotgun (WGS) entry which is preliminary data.</text>
</comment>
<dbReference type="Proteomes" id="UP001151532">
    <property type="component" value="Chromosome 8"/>
</dbReference>
<evidence type="ECO:0000313" key="5">
    <source>
        <dbReference type="Proteomes" id="UP001151532"/>
    </source>
</evidence>
<name>A0A9Q0U959_SALPP</name>
<reference evidence="4" key="2">
    <citation type="journal article" date="2023" name="Int. J. Mol. Sci.">
        <title>De Novo Assembly and Annotation of 11 Diverse Shrub Willow (Salix) Genomes Reveals Novel Gene Organization in Sex-Linked Regions.</title>
        <authorList>
            <person name="Hyden B."/>
            <person name="Feng K."/>
            <person name="Yates T.B."/>
            <person name="Jawdy S."/>
            <person name="Cereghino C."/>
            <person name="Smart L.B."/>
            <person name="Muchero W."/>
        </authorList>
    </citation>
    <scope>NUCLEOTIDE SEQUENCE</scope>
    <source>
        <tissue evidence="4">Shoot tip</tissue>
    </source>
</reference>
<sequence>MTVRVGIPGVIAWAAAAFRSGDSAVLPLLNASSVIPPQNISVAEPAAALEFIRERCVTKRLVFDASKIAALQVKAANESVQWPTRVEAVTALIWKCAMNASRSNSEHLRYSILSQPVNLRRRVVPPLPEHTIGNLVGYFASCATECEVELQSLVGQIRKGLRDFGETYMKKLGEDKASMAICESFQEAACMLQEVCVIMDANRLLPLTFECVFCTDGCFLGLRLESS</sequence>
<evidence type="ECO:0000313" key="4">
    <source>
        <dbReference type="EMBL" id="KAJ6725746.1"/>
    </source>
</evidence>
<dbReference type="InterPro" id="IPR023213">
    <property type="entry name" value="CAT-like_dom_sf"/>
</dbReference>
<accession>A0A9Q0U959</accession>
<reference evidence="4" key="1">
    <citation type="submission" date="2022-11" db="EMBL/GenBank/DDBJ databases">
        <authorList>
            <person name="Hyden B.L."/>
            <person name="Feng K."/>
            <person name="Yates T."/>
            <person name="Jawdy S."/>
            <person name="Smart L.B."/>
            <person name="Muchero W."/>
        </authorList>
    </citation>
    <scope>NUCLEOTIDE SEQUENCE</scope>
    <source>
        <tissue evidence="4">Shoot tip</tissue>
    </source>
</reference>
<comment type="similarity">
    <text evidence="1">Belongs to the plant acyltransferase family.</text>
</comment>
<dbReference type="Pfam" id="PF02458">
    <property type="entry name" value="Transferase"/>
    <property type="match status" value="1"/>
</dbReference>
<proteinExistence type="inferred from homology"/>
<evidence type="ECO:0000256" key="2">
    <source>
        <dbReference type="ARBA" id="ARBA00022679"/>
    </source>
</evidence>
<dbReference type="GO" id="GO:0016746">
    <property type="term" value="F:acyltransferase activity"/>
    <property type="evidence" value="ECO:0007669"/>
    <property type="project" value="UniProtKB-KW"/>
</dbReference>
<dbReference type="PANTHER" id="PTHR31623">
    <property type="entry name" value="F21J9.9"/>
    <property type="match status" value="1"/>
</dbReference>
<gene>
    <name evidence="4" type="ORF">OIU79_003988</name>
</gene>
<keyword evidence="3" id="KW-0012">Acyltransferase</keyword>
<keyword evidence="5" id="KW-1185">Reference proteome</keyword>
<dbReference type="PANTHER" id="PTHR31623:SF122">
    <property type="entry name" value="HXXXD-TYPE ACYL-TRANSFERASE FAMILY PROTEIN"/>
    <property type="match status" value="1"/>
</dbReference>
<evidence type="ECO:0000256" key="3">
    <source>
        <dbReference type="ARBA" id="ARBA00023315"/>
    </source>
</evidence>